<organism evidence="2">
    <name type="scientific">Zea mays</name>
    <name type="common">Maize</name>
    <dbReference type="NCBI Taxonomy" id="4577"/>
    <lineage>
        <taxon>Eukaryota</taxon>
        <taxon>Viridiplantae</taxon>
        <taxon>Streptophyta</taxon>
        <taxon>Embryophyta</taxon>
        <taxon>Tracheophyta</taxon>
        <taxon>Spermatophyta</taxon>
        <taxon>Magnoliopsida</taxon>
        <taxon>Liliopsida</taxon>
        <taxon>Poales</taxon>
        <taxon>Poaceae</taxon>
        <taxon>PACMAD clade</taxon>
        <taxon>Panicoideae</taxon>
        <taxon>Andropogonodae</taxon>
        <taxon>Andropogoneae</taxon>
        <taxon>Tripsacinae</taxon>
        <taxon>Zea</taxon>
    </lineage>
</organism>
<dbReference type="AlphaFoldDB" id="A0A317Y335"/>
<sequence>MAGMEDLVEAGSERPEFLPRLNREGCTNPRCDGGHSQAEGRDCMQRRTRHDKGRRNAVRTTRKQKATTRELDDYFSMAGTLELEAGGPDRGAHGPGSFNGTDSEGVRHAQQGRAAGAEQSDGSDLGEIRTRAAAHR</sequence>
<dbReference type="EMBL" id="NCVQ01000001">
    <property type="protein sequence ID" value="PWZ53049.1"/>
    <property type="molecule type" value="Genomic_DNA"/>
</dbReference>
<feature type="compositionally biased region" description="Basic and acidic residues" evidence="1">
    <location>
        <begin position="11"/>
        <end position="23"/>
    </location>
</feature>
<accession>A0A317Y335</accession>
<feature type="compositionally biased region" description="Basic residues" evidence="1">
    <location>
        <begin position="46"/>
        <end position="66"/>
    </location>
</feature>
<feature type="region of interest" description="Disordered" evidence="1">
    <location>
        <begin position="1"/>
        <end position="136"/>
    </location>
</feature>
<evidence type="ECO:0000256" key="1">
    <source>
        <dbReference type="SAM" id="MobiDB-lite"/>
    </source>
</evidence>
<name>A0A317Y335_MAIZE</name>
<dbReference type="Proteomes" id="UP000251960">
    <property type="component" value="Chromosome 1"/>
</dbReference>
<proteinExistence type="predicted"/>
<protein>
    <submittedName>
        <fullName evidence="2">Uncharacterized protein</fullName>
    </submittedName>
</protein>
<gene>
    <name evidence="2" type="ORF">Zm00014a_029642</name>
</gene>
<comment type="caution">
    <text evidence="2">The sequence shown here is derived from an EMBL/GenBank/DDBJ whole genome shotgun (WGS) entry which is preliminary data.</text>
</comment>
<evidence type="ECO:0000313" key="2">
    <source>
        <dbReference type="EMBL" id="PWZ53049.1"/>
    </source>
</evidence>
<reference evidence="2" key="1">
    <citation type="journal article" date="2018" name="Nat. Genet.">
        <title>Extensive intraspecific gene order and gene structural variations between Mo17 and other maize genomes.</title>
        <authorList>
            <person name="Sun S."/>
            <person name="Zhou Y."/>
            <person name="Chen J."/>
            <person name="Shi J."/>
            <person name="Zhao H."/>
            <person name="Zhao H."/>
            <person name="Song W."/>
            <person name="Zhang M."/>
            <person name="Cui Y."/>
            <person name="Dong X."/>
            <person name="Liu H."/>
            <person name="Ma X."/>
            <person name="Jiao Y."/>
            <person name="Wang B."/>
            <person name="Wei X."/>
            <person name="Stein J.C."/>
            <person name="Glaubitz J.C."/>
            <person name="Lu F."/>
            <person name="Yu G."/>
            <person name="Liang C."/>
            <person name="Fengler K."/>
            <person name="Li B."/>
            <person name="Rafalski A."/>
            <person name="Schnable P.S."/>
            <person name="Ware D.H."/>
            <person name="Buckler E.S."/>
            <person name="Lai J."/>
        </authorList>
    </citation>
    <scope>NUCLEOTIDE SEQUENCE [LARGE SCALE GENOMIC DNA]</scope>
    <source>
        <tissue evidence="2">Seedling</tissue>
    </source>
</reference>